<evidence type="ECO:0000313" key="2">
    <source>
        <dbReference type="Proteomes" id="UP000002296"/>
    </source>
</evidence>
<dbReference type="AlphaFoldDB" id="Q4CNT5"/>
<keyword evidence="2" id="KW-1185">Reference proteome</keyword>
<comment type="caution">
    <text evidence="1">The sequence shown here is derived from an EMBL/GenBank/DDBJ whole genome shotgun (WGS) entry which is preliminary data.</text>
</comment>
<evidence type="ECO:0000313" key="1">
    <source>
        <dbReference type="EMBL" id="EAN81937.1"/>
    </source>
</evidence>
<name>Q4CNT5_TRYCC</name>
<accession>Q4CNT5</accession>
<dbReference type="InParanoid" id="Q4CNT5"/>
<reference evidence="1 2" key="1">
    <citation type="journal article" date="2005" name="Science">
        <title>The genome sequence of Trypanosoma cruzi, etiologic agent of Chagas disease.</title>
        <authorList>
            <person name="El-Sayed N.M."/>
            <person name="Myler P.J."/>
            <person name="Bartholomeu D.C."/>
            <person name="Nilsson D."/>
            <person name="Aggarwal G."/>
            <person name="Tran A.N."/>
            <person name="Ghedin E."/>
            <person name="Worthey E.A."/>
            <person name="Delcher A.L."/>
            <person name="Blandin G."/>
            <person name="Westenberger S.J."/>
            <person name="Caler E."/>
            <person name="Cerqueira G.C."/>
            <person name="Branche C."/>
            <person name="Haas B."/>
            <person name="Anupama A."/>
            <person name="Arner E."/>
            <person name="Aslund L."/>
            <person name="Attipoe P."/>
            <person name="Bontempi E."/>
            <person name="Bringaud F."/>
            <person name="Burton P."/>
            <person name="Cadag E."/>
            <person name="Campbell D.A."/>
            <person name="Carrington M."/>
            <person name="Crabtree J."/>
            <person name="Darban H."/>
            <person name="da Silveira J.F."/>
            <person name="de Jong P."/>
            <person name="Edwards K."/>
            <person name="Englund P.T."/>
            <person name="Fazelina G."/>
            <person name="Feldblyum T."/>
            <person name="Ferella M."/>
            <person name="Frasch A.C."/>
            <person name="Gull K."/>
            <person name="Horn D."/>
            <person name="Hou L."/>
            <person name="Huang Y."/>
            <person name="Kindlund E."/>
            <person name="Klingbeil M."/>
            <person name="Kluge S."/>
            <person name="Koo H."/>
            <person name="Lacerda D."/>
            <person name="Levin M.J."/>
            <person name="Lorenzi H."/>
            <person name="Louie T."/>
            <person name="Machado C.R."/>
            <person name="McCulloch R."/>
            <person name="McKenna A."/>
            <person name="Mizuno Y."/>
            <person name="Mottram J.C."/>
            <person name="Nelson S."/>
            <person name="Ochaya S."/>
            <person name="Osoegawa K."/>
            <person name="Pai G."/>
            <person name="Parsons M."/>
            <person name="Pentony M."/>
            <person name="Pettersson U."/>
            <person name="Pop M."/>
            <person name="Ramirez J.L."/>
            <person name="Rinta J."/>
            <person name="Robertson L."/>
            <person name="Salzberg S.L."/>
            <person name="Sanchez D.O."/>
            <person name="Seyler A."/>
            <person name="Sharma R."/>
            <person name="Shetty J."/>
            <person name="Simpson A.J."/>
            <person name="Sisk E."/>
            <person name="Tammi M.T."/>
            <person name="Tarleton R."/>
            <person name="Teixeira S."/>
            <person name="Van Aken S."/>
            <person name="Vogt C."/>
            <person name="Ward P.N."/>
            <person name="Wickstead B."/>
            <person name="Wortman J."/>
            <person name="White O."/>
            <person name="Fraser C.M."/>
            <person name="Stuart K.D."/>
            <person name="Andersson B."/>
        </authorList>
    </citation>
    <scope>NUCLEOTIDE SEQUENCE [LARGE SCALE GENOMIC DNA]</scope>
    <source>
        <strain evidence="1 2">CL Brener</strain>
    </source>
</reference>
<dbReference type="RefSeq" id="XP_803416.1">
    <property type="nucleotide sequence ID" value="XM_798323.1"/>
</dbReference>
<dbReference type="Proteomes" id="UP000002296">
    <property type="component" value="Unassembled WGS sequence"/>
</dbReference>
<organism evidence="1 2">
    <name type="scientific">Trypanosoma cruzi (strain CL Brener)</name>
    <dbReference type="NCBI Taxonomy" id="353153"/>
    <lineage>
        <taxon>Eukaryota</taxon>
        <taxon>Discoba</taxon>
        <taxon>Euglenozoa</taxon>
        <taxon>Kinetoplastea</taxon>
        <taxon>Metakinetoplastina</taxon>
        <taxon>Trypanosomatida</taxon>
        <taxon>Trypanosomatidae</taxon>
        <taxon>Trypanosoma</taxon>
        <taxon>Schizotrypanum</taxon>
    </lineage>
</organism>
<dbReference type="KEGG" id="tcr:510969.4"/>
<feature type="non-terminal residue" evidence="1">
    <location>
        <position position="151"/>
    </location>
</feature>
<protein>
    <submittedName>
        <fullName evidence="1">Uncharacterized protein</fullName>
    </submittedName>
</protein>
<dbReference type="EMBL" id="AAHK01002841">
    <property type="protein sequence ID" value="EAN81937.1"/>
    <property type="molecule type" value="Genomic_DNA"/>
</dbReference>
<proteinExistence type="predicted"/>
<gene>
    <name evidence="1" type="ORF">Tc00.1047053510969.4</name>
</gene>
<sequence length="151" mass="17544">MRPTHYIIYFLFFSHVHPLPPSFYFFASGKGEAVGKGKRVILYMALAKSEKCWSLGSREAGLYPWDVRRLDHVLRQATAPKATFEKKLWCVKVILRCIETTVSEEQVELRRNRQLLSTLRYFLFQPISTPLGARLRQHTLSVYLRLLGGDL</sequence>
<dbReference type="GeneID" id="3533044"/>
<dbReference type="PaxDb" id="353153-Q4CNT5"/>